<dbReference type="PANTHER" id="PTHR43047:SF72">
    <property type="entry name" value="OSMOSENSING HISTIDINE PROTEIN KINASE SLN1"/>
    <property type="match status" value="1"/>
</dbReference>
<evidence type="ECO:0000259" key="19">
    <source>
        <dbReference type="PROSITE" id="PS50109"/>
    </source>
</evidence>
<dbReference type="InterPro" id="IPR013656">
    <property type="entry name" value="PAS_4"/>
</dbReference>
<keyword evidence="13" id="KW-0902">Two-component regulatory system</keyword>
<evidence type="ECO:0000256" key="10">
    <source>
        <dbReference type="ARBA" id="ARBA00022777"/>
    </source>
</evidence>
<dbReference type="Pfam" id="PF00072">
    <property type="entry name" value="Response_reg"/>
    <property type="match status" value="1"/>
</dbReference>
<dbReference type="Proteomes" id="UP000325286">
    <property type="component" value="Chromosome"/>
</dbReference>
<dbReference type="AlphaFoldDB" id="A0A5B9QGB4"/>
<dbReference type="Gene3D" id="1.10.287.130">
    <property type="match status" value="1"/>
</dbReference>
<evidence type="ECO:0000256" key="15">
    <source>
        <dbReference type="PROSITE-ProRule" id="PRU00110"/>
    </source>
</evidence>
<dbReference type="Gene3D" id="3.30.565.10">
    <property type="entry name" value="Histidine kinase-like ATPase, C-terminal domain"/>
    <property type="match status" value="1"/>
</dbReference>
<keyword evidence="12 18" id="KW-1133">Transmembrane helix</keyword>
<reference evidence="22 23" key="1">
    <citation type="submission" date="2019-08" db="EMBL/GenBank/DDBJ databases">
        <title>Deep-cultivation of Planctomycetes and their phenomic and genomic characterization uncovers novel biology.</title>
        <authorList>
            <person name="Wiegand S."/>
            <person name="Jogler M."/>
            <person name="Boedeker C."/>
            <person name="Pinto D."/>
            <person name="Vollmers J."/>
            <person name="Rivas-Marin E."/>
            <person name="Kohn T."/>
            <person name="Peeters S.H."/>
            <person name="Heuer A."/>
            <person name="Rast P."/>
            <person name="Oberbeckmann S."/>
            <person name="Bunk B."/>
            <person name="Jeske O."/>
            <person name="Meyerdierks A."/>
            <person name="Storesund J.E."/>
            <person name="Kallscheuer N."/>
            <person name="Luecker S."/>
            <person name="Lage O.M."/>
            <person name="Pohl T."/>
            <person name="Merkel B.J."/>
            <person name="Hornburger P."/>
            <person name="Mueller R.-W."/>
            <person name="Bruemmer F."/>
            <person name="Labrenz M."/>
            <person name="Spormann A.M."/>
            <person name="Op den Camp H."/>
            <person name="Overmann J."/>
            <person name="Amann R."/>
            <person name="Jetten M.S.M."/>
            <person name="Mascher T."/>
            <person name="Medema M.H."/>
            <person name="Devos D.P."/>
            <person name="Kaster A.-K."/>
            <person name="Ovreas L."/>
            <person name="Rohde M."/>
            <person name="Galperin M.Y."/>
            <person name="Jogler C."/>
        </authorList>
    </citation>
    <scope>NUCLEOTIDE SEQUENCE [LARGE SCALE GENOMIC DNA]</scope>
    <source>
        <strain evidence="22 23">UC8</strain>
    </source>
</reference>
<proteinExistence type="predicted"/>
<dbReference type="InterPro" id="IPR011006">
    <property type="entry name" value="CheY-like_superfamily"/>
</dbReference>
<evidence type="ECO:0000256" key="5">
    <source>
        <dbReference type="ARBA" id="ARBA00022519"/>
    </source>
</evidence>
<dbReference type="CDD" id="cd17546">
    <property type="entry name" value="REC_hyHK_CKI1_RcsC-like"/>
    <property type="match status" value="1"/>
</dbReference>
<dbReference type="InterPro" id="IPR003661">
    <property type="entry name" value="HisK_dim/P_dom"/>
</dbReference>
<name>A0A5B9QGB4_9BACT</name>
<evidence type="ECO:0000256" key="12">
    <source>
        <dbReference type="ARBA" id="ARBA00022989"/>
    </source>
</evidence>
<dbReference type="InterPro" id="IPR000014">
    <property type="entry name" value="PAS"/>
</dbReference>
<evidence type="ECO:0000256" key="16">
    <source>
        <dbReference type="PROSITE-ProRule" id="PRU00169"/>
    </source>
</evidence>
<dbReference type="PANTHER" id="PTHR43047">
    <property type="entry name" value="TWO-COMPONENT HISTIDINE PROTEIN KINASE"/>
    <property type="match status" value="1"/>
</dbReference>
<evidence type="ECO:0000256" key="7">
    <source>
        <dbReference type="ARBA" id="ARBA00022679"/>
    </source>
</evidence>
<feature type="domain" description="Histidine kinase" evidence="19">
    <location>
        <begin position="336"/>
        <end position="557"/>
    </location>
</feature>
<dbReference type="PRINTS" id="PR00344">
    <property type="entry name" value="BCTRLSENSOR"/>
</dbReference>
<dbReference type="SUPFAM" id="SSF55874">
    <property type="entry name" value="ATPase domain of HSP90 chaperone/DNA topoisomerase II/histidine kinase"/>
    <property type="match status" value="1"/>
</dbReference>
<evidence type="ECO:0000256" key="13">
    <source>
        <dbReference type="ARBA" id="ARBA00023012"/>
    </source>
</evidence>
<dbReference type="FunFam" id="3.30.565.10:FF:000078">
    <property type="entry name" value="Two-component sensor histidine kinase"/>
    <property type="match status" value="1"/>
</dbReference>
<dbReference type="FunFam" id="1.10.287.130:FF:000038">
    <property type="entry name" value="Sensory transduction histidine kinase"/>
    <property type="match status" value="1"/>
</dbReference>
<evidence type="ECO:0000256" key="18">
    <source>
        <dbReference type="SAM" id="Phobius"/>
    </source>
</evidence>
<keyword evidence="14 18" id="KW-0472">Membrane</keyword>
<dbReference type="GO" id="GO:0009927">
    <property type="term" value="F:histidine phosphotransfer kinase activity"/>
    <property type="evidence" value="ECO:0007669"/>
    <property type="project" value="TreeGrafter"/>
</dbReference>
<dbReference type="InterPro" id="IPR004358">
    <property type="entry name" value="Sig_transdc_His_kin-like_C"/>
</dbReference>
<dbReference type="CDD" id="cd00082">
    <property type="entry name" value="HisKA"/>
    <property type="match status" value="1"/>
</dbReference>
<dbReference type="InterPro" id="IPR035965">
    <property type="entry name" value="PAS-like_dom_sf"/>
</dbReference>
<organism evidence="22 23">
    <name type="scientific">Roseimaritima ulvae</name>
    <dbReference type="NCBI Taxonomy" id="980254"/>
    <lineage>
        <taxon>Bacteria</taxon>
        <taxon>Pseudomonadati</taxon>
        <taxon>Planctomycetota</taxon>
        <taxon>Planctomycetia</taxon>
        <taxon>Pirellulales</taxon>
        <taxon>Pirellulaceae</taxon>
        <taxon>Roseimaritima</taxon>
    </lineage>
</organism>
<dbReference type="NCBIfam" id="TIGR00229">
    <property type="entry name" value="sensory_box"/>
    <property type="match status" value="1"/>
</dbReference>
<dbReference type="SUPFAM" id="SSF47384">
    <property type="entry name" value="Homodimeric domain of signal transducing histidine kinase"/>
    <property type="match status" value="1"/>
</dbReference>
<protein>
    <recommendedName>
        <fullName evidence="3">histidine kinase</fullName>
        <ecNumber evidence="3">2.7.13.3</ecNumber>
    </recommendedName>
</protein>
<dbReference type="InterPro" id="IPR001789">
    <property type="entry name" value="Sig_transdc_resp-reg_receiver"/>
</dbReference>
<gene>
    <name evidence="22" type="primary">luxQ_1</name>
    <name evidence="22" type="ORF">UC8_00210</name>
</gene>
<dbReference type="SUPFAM" id="SSF55785">
    <property type="entry name" value="PYP-like sensor domain (PAS domain)"/>
    <property type="match status" value="1"/>
</dbReference>
<evidence type="ECO:0000256" key="14">
    <source>
        <dbReference type="ARBA" id="ARBA00023136"/>
    </source>
</evidence>
<dbReference type="CDD" id="cd00088">
    <property type="entry name" value="HPT"/>
    <property type="match status" value="1"/>
</dbReference>
<keyword evidence="11" id="KW-0067">ATP-binding</keyword>
<evidence type="ECO:0000256" key="2">
    <source>
        <dbReference type="ARBA" id="ARBA00004429"/>
    </source>
</evidence>
<keyword evidence="4" id="KW-1003">Cell membrane</keyword>
<dbReference type="Pfam" id="PF00512">
    <property type="entry name" value="HisKA"/>
    <property type="match status" value="1"/>
</dbReference>
<evidence type="ECO:0000259" key="20">
    <source>
        <dbReference type="PROSITE" id="PS50110"/>
    </source>
</evidence>
<comment type="catalytic activity">
    <reaction evidence="1">
        <text>ATP + protein L-histidine = ADP + protein N-phospho-L-histidine.</text>
        <dbReference type="EC" id="2.7.13.3"/>
    </reaction>
</comment>
<dbReference type="PROSITE" id="PS50894">
    <property type="entry name" value="HPT"/>
    <property type="match status" value="1"/>
</dbReference>
<keyword evidence="6 16" id="KW-0597">Phosphoprotein</keyword>
<dbReference type="InterPro" id="IPR008207">
    <property type="entry name" value="Sig_transdc_His_kin_Hpt_dom"/>
</dbReference>
<dbReference type="InterPro" id="IPR005467">
    <property type="entry name" value="His_kinase_dom"/>
</dbReference>
<evidence type="ECO:0000256" key="3">
    <source>
        <dbReference type="ARBA" id="ARBA00012438"/>
    </source>
</evidence>
<accession>A0A5B9QGB4</accession>
<evidence type="ECO:0000313" key="22">
    <source>
        <dbReference type="EMBL" id="QEG38068.1"/>
    </source>
</evidence>
<comment type="subcellular location">
    <subcellularLocation>
        <location evidence="2">Cell inner membrane</location>
        <topology evidence="2">Multi-pass membrane protein</topology>
    </subcellularLocation>
</comment>
<dbReference type="GO" id="GO:0005886">
    <property type="term" value="C:plasma membrane"/>
    <property type="evidence" value="ECO:0007669"/>
    <property type="project" value="UniProtKB-SubCell"/>
</dbReference>
<dbReference type="GO" id="GO:0005524">
    <property type="term" value="F:ATP binding"/>
    <property type="evidence" value="ECO:0007669"/>
    <property type="project" value="UniProtKB-KW"/>
</dbReference>
<dbReference type="Pfam" id="PF02518">
    <property type="entry name" value="HATPase_c"/>
    <property type="match status" value="1"/>
</dbReference>
<feature type="modified residue" description="4-aspartylphosphate" evidence="16">
    <location>
        <position position="641"/>
    </location>
</feature>
<dbReference type="PROSITE" id="PS50110">
    <property type="entry name" value="RESPONSE_REGULATORY"/>
    <property type="match status" value="1"/>
</dbReference>
<dbReference type="Pfam" id="PF08448">
    <property type="entry name" value="PAS_4"/>
    <property type="match status" value="1"/>
</dbReference>
<evidence type="ECO:0000256" key="9">
    <source>
        <dbReference type="ARBA" id="ARBA00022741"/>
    </source>
</evidence>
<keyword evidence="7 22" id="KW-0808">Transferase</keyword>
<keyword evidence="23" id="KW-1185">Reference proteome</keyword>
<evidence type="ECO:0000256" key="1">
    <source>
        <dbReference type="ARBA" id="ARBA00000085"/>
    </source>
</evidence>
<feature type="domain" description="Response regulatory" evidence="20">
    <location>
        <begin position="592"/>
        <end position="706"/>
    </location>
</feature>
<dbReference type="Gene3D" id="3.40.50.2300">
    <property type="match status" value="1"/>
</dbReference>
<dbReference type="InterPro" id="IPR036641">
    <property type="entry name" value="HPT_dom_sf"/>
</dbReference>
<feature type="transmembrane region" description="Helical" evidence="18">
    <location>
        <begin position="12"/>
        <end position="32"/>
    </location>
</feature>
<dbReference type="SUPFAM" id="SSF47226">
    <property type="entry name" value="Histidine-containing phosphotransfer domain, HPT domain"/>
    <property type="match status" value="1"/>
</dbReference>
<sequence>MNRQITARLRLAFGAAGIVVSALLMAVFFGILPDERPAIARGRAQLCESIAVYSSAMLAQGETSMMELTLVAVAEHNPQIRSVGIRRHGGRLLVSTGDHQQRWSLGDGETSSSDQIRVPLIAQGQPWGTVEVAFIPLANTGVLGFLQQRSITVPLLIGAATCLMFWFYFGRMLKQLDPNSAVPGRVREALDVLAESLVLVDHKGVIRFANRVFAELLQVPSTQLVGQPIRNLPWSEPADRASHAAAAECEPTMPWVESQQGGRALVGQMLEITDSHGNQRTLNISCSPVLASGGVVRGVMICCDDVTHLEEIKVQLRTARDQADAASAAKSAFVANMSHEIRTPLNAVLGFADVLRRGMASSREEEVEYLDMIHRSGRHLLELINDILDLSKIESGRLQVEQIDCSVWQITHDVVSVLSQRAEESGLYLKAEFRTELPEYIQSDPTKIRQIITNLTGNAIKFTESGGVEISVRMTRGKQPEIEIEVRDTGIGMTPEQQLRIFDAFQQADGSTTRRFGGTGLGLAISRQFAEAMGGSLTVSSEEGVGSKFLVRIPTGSLRGTRMLSVQEIESAVKRLTANPDSANSLRLQPKQILVVDDGEANRRLIELVLRRAGAIVTTGADGREALREISRTPFDLVLMDMQMPVLDGYRATSMIRSTGCDVPIIALTGNAMKGDRERCLNVGCNEFLTKPVNVDLLVQTVAGFVGVVADPQTPAAAPAAAAPTPAAPAAGNSSPTKLSKSAAAKLGSAGDVENTLVADVQEMQAVVATHRQPPAAPLRSSLPMDDEEFREIVVDFIPRLQERFETMQKALELGELAALAELAHWMKGSAGTTGFQPLVTPAAELQQAAESGQRADCERLMQCLQGWIEQVEVPA</sequence>
<evidence type="ECO:0000313" key="23">
    <source>
        <dbReference type="Proteomes" id="UP000325286"/>
    </source>
</evidence>
<dbReference type="EC" id="2.7.13.3" evidence="3"/>
<dbReference type="PROSITE" id="PS50109">
    <property type="entry name" value="HIS_KIN"/>
    <property type="match status" value="1"/>
</dbReference>
<evidence type="ECO:0000256" key="6">
    <source>
        <dbReference type="ARBA" id="ARBA00022553"/>
    </source>
</evidence>
<feature type="modified residue" description="Phosphohistidine" evidence="15">
    <location>
        <position position="825"/>
    </location>
</feature>
<dbReference type="InterPro" id="IPR003594">
    <property type="entry name" value="HATPase_dom"/>
</dbReference>
<dbReference type="CDD" id="cd16922">
    <property type="entry name" value="HATPase_EvgS-ArcB-TorS-like"/>
    <property type="match status" value="1"/>
</dbReference>
<dbReference type="Pfam" id="PF01627">
    <property type="entry name" value="Hpt"/>
    <property type="match status" value="1"/>
</dbReference>
<feature type="domain" description="HPt" evidence="21">
    <location>
        <begin position="786"/>
        <end position="876"/>
    </location>
</feature>
<evidence type="ECO:0000259" key="21">
    <source>
        <dbReference type="PROSITE" id="PS50894"/>
    </source>
</evidence>
<dbReference type="Gene3D" id="3.30.450.20">
    <property type="entry name" value="PAS domain"/>
    <property type="match status" value="1"/>
</dbReference>
<dbReference type="EMBL" id="CP042914">
    <property type="protein sequence ID" value="QEG38068.1"/>
    <property type="molecule type" value="Genomic_DNA"/>
</dbReference>
<feature type="compositionally biased region" description="Low complexity" evidence="17">
    <location>
        <begin position="718"/>
        <end position="731"/>
    </location>
</feature>
<keyword evidence="10 22" id="KW-0418">Kinase</keyword>
<dbReference type="KEGG" id="rul:UC8_00210"/>
<keyword evidence="8 18" id="KW-0812">Transmembrane</keyword>
<dbReference type="SMART" id="SM00388">
    <property type="entry name" value="HisKA"/>
    <property type="match status" value="1"/>
</dbReference>
<dbReference type="InterPro" id="IPR036097">
    <property type="entry name" value="HisK_dim/P_sf"/>
</dbReference>
<feature type="region of interest" description="Disordered" evidence="17">
    <location>
        <begin position="718"/>
        <end position="738"/>
    </location>
</feature>
<dbReference type="RefSeq" id="WP_168215685.1">
    <property type="nucleotide sequence ID" value="NZ_CP042914.1"/>
</dbReference>
<keyword evidence="9" id="KW-0547">Nucleotide-binding</keyword>
<dbReference type="SMART" id="SM00448">
    <property type="entry name" value="REC"/>
    <property type="match status" value="1"/>
</dbReference>
<dbReference type="GO" id="GO:0000155">
    <property type="term" value="F:phosphorelay sensor kinase activity"/>
    <property type="evidence" value="ECO:0007669"/>
    <property type="project" value="InterPro"/>
</dbReference>
<evidence type="ECO:0000256" key="11">
    <source>
        <dbReference type="ARBA" id="ARBA00022840"/>
    </source>
</evidence>
<feature type="transmembrane region" description="Helical" evidence="18">
    <location>
        <begin position="151"/>
        <end position="169"/>
    </location>
</feature>
<evidence type="ECO:0000256" key="4">
    <source>
        <dbReference type="ARBA" id="ARBA00022475"/>
    </source>
</evidence>
<evidence type="ECO:0000256" key="17">
    <source>
        <dbReference type="SAM" id="MobiDB-lite"/>
    </source>
</evidence>
<dbReference type="Gene3D" id="1.20.120.160">
    <property type="entry name" value="HPT domain"/>
    <property type="match status" value="1"/>
</dbReference>
<dbReference type="InterPro" id="IPR036890">
    <property type="entry name" value="HATPase_C_sf"/>
</dbReference>
<dbReference type="SMART" id="SM00387">
    <property type="entry name" value="HATPase_c"/>
    <property type="match status" value="1"/>
</dbReference>
<dbReference type="SUPFAM" id="SSF52172">
    <property type="entry name" value="CheY-like"/>
    <property type="match status" value="1"/>
</dbReference>
<keyword evidence="5" id="KW-0997">Cell inner membrane</keyword>
<evidence type="ECO:0000256" key="8">
    <source>
        <dbReference type="ARBA" id="ARBA00022692"/>
    </source>
</evidence>